<dbReference type="CDD" id="cd04186">
    <property type="entry name" value="GT_2_like_c"/>
    <property type="match status" value="1"/>
</dbReference>
<dbReference type="Gene3D" id="3.90.550.10">
    <property type="entry name" value="Spore Coat Polysaccharide Biosynthesis Protein SpsA, Chain A"/>
    <property type="match status" value="1"/>
</dbReference>
<sequence length="263" mass="31250">MKTLTLSIVVYKNYGEVVEAIESLEKFTSDSIDKTIYIVDNTDCSTEEEFARREEFKTQLKQFKDVEFRTNNTNQGFGKGHNMILDEIDSKYHAIVNPDILFKEDAFKEIINFMDANSEIGMVIPRLEDEQGNLQAVYRTELTIFDMFIRMFMKNKFKKRQAKHTMQDKDYTKVFDVPFGQGSFLVIRTNLYRKLEGFDDRFFMYLEDADLCKRVNKVSKLVYYPGATVIHKWEKGSHKNKKLFKIHVQSMFKYFFKWGFKLF</sequence>
<evidence type="ECO:0000259" key="1">
    <source>
        <dbReference type="Pfam" id="PF00535"/>
    </source>
</evidence>
<dbReference type="InterPro" id="IPR001173">
    <property type="entry name" value="Glyco_trans_2-like"/>
</dbReference>
<dbReference type="AlphaFoldDB" id="A0A1H9NZH1"/>
<evidence type="ECO:0000313" key="3">
    <source>
        <dbReference type="Proteomes" id="UP000182471"/>
    </source>
</evidence>
<reference evidence="3" key="1">
    <citation type="submission" date="2016-10" db="EMBL/GenBank/DDBJ databases">
        <authorList>
            <person name="Varghese N."/>
            <person name="Submissions S."/>
        </authorList>
    </citation>
    <scope>NUCLEOTIDE SEQUENCE [LARGE SCALE GENOMIC DNA]</scope>
    <source>
        <strain evidence="3">S1b</strain>
    </source>
</reference>
<protein>
    <recommendedName>
        <fullName evidence="1">Glycosyltransferase 2-like domain-containing protein</fullName>
    </recommendedName>
</protein>
<proteinExistence type="predicted"/>
<dbReference type="OrthoDB" id="9771846at2"/>
<organism evidence="2 3">
    <name type="scientific">Lachnobacterium bovis</name>
    <dbReference type="NCBI Taxonomy" id="140626"/>
    <lineage>
        <taxon>Bacteria</taxon>
        <taxon>Bacillati</taxon>
        <taxon>Bacillota</taxon>
        <taxon>Clostridia</taxon>
        <taxon>Lachnospirales</taxon>
        <taxon>Lachnospiraceae</taxon>
        <taxon>Lachnobacterium</taxon>
    </lineage>
</organism>
<evidence type="ECO:0000313" key="2">
    <source>
        <dbReference type="EMBL" id="SER41340.1"/>
    </source>
</evidence>
<dbReference type="EMBL" id="FOGW01000004">
    <property type="protein sequence ID" value="SER41340.1"/>
    <property type="molecule type" value="Genomic_DNA"/>
</dbReference>
<dbReference type="Proteomes" id="UP000182471">
    <property type="component" value="Unassembled WGS sequence"/>
</dbReference>
<keyword evidence="3" id="KW-1185">Reference proteome</keyword>
<gene>
    <name evidence="2" type="ORF">SAMN02910429_00022</name>
</gene>
<dbReference type="SUPFAM" id="SSF53448">
    <property type="entry name" value="Nucleotide-diphospho-sugar transferases"/>
    <property type="match status" value="1"/>
</dbReference>
<dbReference type="RefSeq" id="WP_022748633.1">
    <property type="nucleotide sequence ID" value="NZ_FOGW01000004.1"/>
</dbReference>
<dbReference type="Pfam" id="PF00535">
    <property type="entry name" value="Glycos_transf_2"/>
    <property type="match status" value="1"/>
</dbReference>
<dbReference type="PANTHER" id="PTHR43179">
    <property type="entry name" value="RHAMNOSYLTRANSFERASE WBBL"/>
    <property type="match status" value="1"/>
</dbReference>
<name>A0A1H9NZH1_9FIRM</name>
<feature type="domain" description="Glycosyltransferase 2-like" evidence="1">
    <location>
        <begin position="8"/>
        <end position="162"/>
    </location>
</feature>
<accession>A0A1H9NZH1</accession>
<dbReference type="PANTHER" id="PTHR43179:SF10">
    <property type="entry name" value="GLYCOSYL TRANSFERASE"/>
    <property type="match status" value="1"/>
</dbReference>
<dbReference type="InterPro" id="IPR029044">
    <property type="entry name" value="Nucleotide-diphossugar_trans"/>
</dbReference>